<feature type="compositionally biased region" description="Low complexity" evidence="1">
    <location>
        <begin position="1"/>
        <end position="13"/>
    </location>
</feature>
<evidence type="ECO:0000256" key="1">
    <source>
        <dbReference type="SAM" id="MobiDB-lite"/>
    </source>
</evidence>
<organism evidence="2 3">
    <name type="scientific">Eumeta variegata</name>
    <name type="common">Bagworm moth</name>
    <name type="synonym">Eumeta japonica</name>
    <dbReference type="NCBI Taxonomy" id="151549"/>
    <lineage>
        <taxon>Eukaryota</taxon>
        <taxon>Metazoa</taxon>
        <taxon>Ecdysozoa</taxon>
        <taxon>Arthropoda</taxon>
        <taxon>Hexapoda</taxon>
        <taxon>Insecta</taxon>
        <taxon>Pterygota</taxon>
        <taxon>Neoptera</taxon>
        <taxon>Endopterygota</taxon>
        <taxon>Lepidoptera</taxon>
        <taxon>Glossata</taxon>
        <taxon>Ditrysia</taxon>
        <taxon>Tineoidea</taxon>
        <taxon>Psychidae</taxon>
        <taxon>Oiketicinae</taxon>
        <taxon>Eumeta</taxon>
    </lineage>
</organism>
<feature type="compositionally biased region" description="Basic and acidic residues" evidence="1">
    <location>
        <begin position="20"/>
        <end position="30"/>
    </location>
</feature>
<feature type="region of interest" description="Disordered" evidence="1">
    <location>
        <begin position="1"/>
        <end position="42"/>
    </location>
</feature>
<comment type="caution">
    <text evidence="2">The sequence shown here is derived from an EMBL/GenBank/DDBJ whole genome shotgun (WGS) entry which is preliminary data.</text>
</comment>
<name>A0A4C1YLZ4_EUMVA</name>
<evidence type="ECO:0000313" key="3">
    <source>
        <dbReference type="Proteomes" id="UP000299102"/>
    </source>
</evidence>
<reference evidence="2 3" key="1">
    <citation type="journal article" date="2019" name="Commun. Biol.">
        <title>The bagworm genome reveals a unique fibroin gene that provides high tensile strength.</title>
        <authorList>
            <person name="Kono N."/>
            <person name="Nakamura H."/>
            <person name="Ohtoshi R."/>
            <person name="Tomita M."/>
            <person name="Numata K."/>
            <person name="Arakawa K."/>
        </authorList>
    </citation>
    <scope>NUCLEOTIDE SEQUENCE [LARGE SCALE GENOMIC DNA]</scope>
</reference>
<evidence type="ECO:0000313" key="2">
    <source>
        <dbReference type="EMBL" id="GBP76120.1"/>
    </source>
</evidence>
<protein>
    <submittedName>
        <fullName evidence="2">Uncharacterized protein</fullName>
    </submittedName>
</protein>
<keyword evidence="3" id="KW-1185">Reference proteome</keyword>
<gene>
    <name evidence="2" type="ORF">EVAR_41903_1</name>
</gene>
<accession>A0A4C1YLZ4</accession>
<dbReference type="AlphaFoldDB" id="A0A4C1YLZ4"/>
<proteinExistence type="predicted"/>
<dbReference type="EMBL" id="BGZK01001276">
    <property type="protein sequence ID" value="GBP76120.1"/>
    <property type="molecule type" value="Genomic_DNA"/>
</dbReference>
<sequence length="105" mass="11892">MPSRSVRFSSESRGSGRGAPDSECKRDTPGKELPFNDNNNINSTKYSESLEIEKILQFRLRFCSPARNKSNGQYRKAGNALVTTLDLRDPWTMMTIYYLVGRVPA</sequence>
<dbReference type="Proteomes" id="UP000299102">
    <property type="component" value="Unassembled WGS sequence"/>
</dbReference>